<organism evidence="1 2">
    <name type="scientific">Paenibacillus riograndensis SBR5</name>
    <dbReference type="NCBI Taxonomy" id="1073571"/>
    <lineage>
        <taxon>Bacteria</taxon>
        <taxon>Bacillati</taxon>
        <taxon>Bacillota</taxon>
        <taxon>Bacilli</taxon>
        <taxon>Bacillales</taxon>
        <taxon>Paenibacillaceae</taxon>
        <taxon>Paenibacillus</taxon>
        <taxon>Paenibacillus sonchi group</taxon>
    </lineage>
</organism>
<evidence type="ECO:0000313" key="2">
    <source>
        <dbReference type="Proteomes" id="UP000033163"/>
    </source>
</evidence>
<reference evidence="2" key="1">
    <citation type="submission" date="2015-03" db="EMBL/GenBank/DDBJ databases">
        <authorList>
            <person name="Wibberg D."/>
        </authorList>
    </citation>
    <scope>NUCLEOTIDE SEQUENCE [LARGE SCALE GENOMIC DNA]</scope>
</reference>
<dbReference type="KEGG" id="pri:PRIO_0250"/>
<gene>
    <name evidence="1" type="ORF">PRIO_0250</name>
</gene>
<sequence length="304" mass="35782">MQRYLLTPPFLTINEENNFSDIWESFCLKLLKLNYRTDEIERRRPPEQGIDLYYKKNKTAFQCKSTLKGSKFNITNACSSLRGAIQLKNILPWSNYIICSNENLTGDQFTKLQSIHPDIDIYGKDYWIGLCQRFPEQVKANFRVLCEIPENRIYYDYLLQINGELDAIQEKLKGKPINVLFYYHGHDRIYNLKISKELNVSMLLLLVRRLFKLHEITKEHKGTVQIKPYFLINNNRFDEKTEHDLTMEELGLIDGSCITLGLDFLFQGNQITRSIMYLNKDLSPQLPDQKSIIKNVFVRFDSTI</sequence>
<dbReference type="Proteomes" id="UP000033163">
    <property type="component" value="Chromosome I"/>
</dbReference>
<proteinExistence type="predicted"/>
<dbReference type="EMBL" id="LN831776">
    <property type="protein sequence ID" value="CQR51504.1"/>
    <property type="molecule type" value="Genomic_DNA"/>
</dbReference>
<dbReference type="HOGENOM" id="CLU_857227_0_0_9"/>
<accession>A0A0E4CU38</accession>
<dbReference type="AlphaFoldDB" id="A0A0E4CU38"/>
<dbReference type="PATRIC" id="fig|1073571.4.peg.237"/>
<protein>
    <submittedName>
        <fullName evidence="1">Uncharacterized protein</fullName>
    </submittedName>
</protein>
<name>A0A0E4CU38_9BACL</name>
<evidence type="ECO:0000313" key="1">
    <source>
        <dbReference type="EMBL" id="CQR51504.1"/>
    </source>
</evidence>